<evidence type="ECO:0000313" key="2">
    <source>
        <dbReference type="EMBL" id="GLY86029.1"/>
    </source>
</evidence>
<dbReference type="SMART" id="SM00564">
    <property type="entry name" value="PQQ"/>
    <property type="match status" value="3"/>
</dbReference>
<dbReference type="InterPro" id="IPR011047">
    <property type="entry name" value="Quinoprotein_ADH-like_sf"/>
</dbReference>
<evidence type="ECO:0000259" key="1">
    <source>
        <dbReference type="Pfam" id="PF13360"/>
    </source>
</evidence>
<sequence>MPLDGAYGIDYLGGRWPFIQRSDPLPPGLPAAAVTSGSTLVVNENGLMRAVDWNNGRQLWRTRIAANVRNTIGKTLLYDDPVMGDGLVAVSTAYGSDKGPHHQRVYVVDAVTGRQVSDHYCPAGIDRLVAIVGGRLIWTNEARVTATDARSGKTVWRQDVRTYWGMRLIGDLLYFDDHVSTGKKSGIVRHIQRIDLRAGRRLADLSLPRGLRGDTFLDSSAILDPVHLPGILFLAMHKPDGEAAIDSRTGHLLWRQAGVEDNGAGNIIGFDVLARPPTVYLNEATKNTAQAVNAENGSVIHTHIPSSRLKAADAAVRGVAADTTATTVYGFDLVSGGRRWRVPEVSAAFTIAEWVDGDSALLVATGCATDGVTGSRCTKPRLFAVNW</sequence>
<evidence type="ECO:0000313" key="3">
    <source>
        <dbReference type="Proteomes" id="UP001165074"/>
    </source>
</evidence>
<organism evidence="2 3">
    <name type="scientific">Actinoallomurus iriomotensis</name>
    <dbReference type="NCBI Taxonomy" id="478107"/>
    <lineage>
        <taxon>Bacteria</taxon>
        <taxon>Bacillati</taxon>
        <taxon>Actinomycetota</taxon>
        <taxon>Actinomycetes</taxon>
        <taxon>Streptosporangiales</taxon>
        <taxon>Thermomonosporaceae</taxon>
        <taxon>Actinoallomurus</taxon>
    </lineage>
</organism>
<dbReference type="SUPFAM" id="SSF50998">
    <property type="entry name" value="Quinoprotein alcohol dehydrogenase-like"/>
    <property type="match status" value="1"/>
</dbReference>
<dbReference type="Proteomes" id="UP001165074">
    <property type="component" value="Unassembled WGS sequence"/>
</dbReference>
<dbReference type="EMBL" id="BSTK01000005">
    <property type="protein sequence ID" value="GLY86029.1"/>
    <property type="molecule type" value="Genomic_DNA"/>
</dbReference>
<dbReference type="InterPro" id="IPR002372">
    <property type="entry name" value="PQQ_rpt_dom"/>
</dbReference>
<dbReference type="PANTHER" id="PTHR34512:SF30">
    <property type="entry name" value="OUTER MEMBRANE PROTEIN ASSEMBLY FACTOR BAMB"/>
    <property type="match status" value="1"/>
</dbReference>
<dbReference type="Pfam" id="PF13360">
    <property type="entry name" value="PQQ_2"/>
    <property type="match status" value="2"/>
</dbReference>
<proteinExistence type="predicted"/>
<feature type="domain" description="Pyrrolo-quinoline quinone repeat" evidence="1">
    <location>
        <begin position="142"/>
        <end position="349"/>
    </location>
</feature>
<dbReference type="InterPro" id="IPR015943">
    <property type="entry name" value="WD40/YVTN_repeat-like_dom_sf"/>
</dbReference>
<dbReference type="AlphaFoldDB" id="A0A9W6S251"/>
<dbReference type="InterPro" id="IPR018391">
    <property type="entry name" value="PQQ_b-propeller_rpt"/>
</dbReference>
<feature type="domain" description="Pyrrolo-quinoline quinone repeat" evidence="1">
    <location>
        <begin position="29"/>
        <end position="115"/>
    </location>
</feature>
<dbReference type="Gene3D" id="2.130.10.10">
    <property type="entry name" value="YVTN repeat-like/Quinoprotein amine dehydrogenase"/>
    <property type="match status" value="1"/>
</dbReference>
<gene>
    <name evidence="2" type="ORF">Airi02_039580</name>
</gene>
<accession>A0A9W6S251</accession>
<protein>
    <recommendedName>
        <fullName evidence="1">Pyrrolo-quinoline quinone repeat domain-containing protein</fullName>
    </recommendedName>
</protein>
<comment type="caution">
    <text evidence="2">The sequence shown here is derived from an EMBL/GenBank/DDBJ whole genome shotgun (WGS) entry which is preliminary data.</text>
</comment>
<keyword evidence="3" id="KW-1185">Reference proteome</keyword>
<reference evidence="2" key="1">
    <citation type="submission" date="2023-03" db="EMBL/GenBank/DDBJ databases">
        <title>Actinoallomurus iriomotensis NBRC 103684.</title>
        <authorList>
            <person name="Ichikawa N."/>
            <person name="Sato H."/>
            <person name="Tonouchi N."/>
        </authorList>
    </citation>
    <scope>NUCLEOTIDE SEQUENCE</scope>
    <source>
        <strain evidence="2">NBRC 103684</strain>
    </source>
</reference>
<dbReference type="PANTHER" id="PTHR34512">
    <property type="entry name" value="CELL SURFACE PROTEIN"/>
    <property type="match status" value="1"/>
</dbReference>
<name>A0A9W6S251_9ACTN</name>